<keyword evidence="2" id="KW-0472">Membrane</keyword>
<keyword evidence="2" id="KW-0812">Transmembrane</keyword>
<dbReference type="Proteomes" id="UP001579974">
    <property type="component" value="Unassembled WGS sequence"/>
</dbReference>
<feature type="compositionally biased region" description="Polar residues" evidence="1">
    <location>
        <begin position="1"/>
        <end position="14"/>
    </location>
</feature>
<dbReference type="EMBL" id="JBDXSU010000040">
    <property type="protein sequence ID" value="MFB5193114.1"/>
    <property type="molecule type" value="Genomic_DNA"/>
</dbReference>
<evidence type="ECO:0000256" key="1">
    <source>
        <dbReference type="SAM" id="MobiDB-lite"/>
    </source>
</evidence>
<evidence type="ECO:0000313" key="3">
    <source>
        <dbReference type="EMBL" id="MFB5193114.1"/>
    </source>
</evidence>
<dbReference type="RefSeq" id="WP_275475983.1">
    <property type="nucleotide sequence ID" value="NZ_CP162940.1"/>
</dbReference>
<evidence type="ECO:0000256" key="2">
    <source>
        <dbReference type="SAM" id="Phobius"/>
    </source>
</evidence>
<feature type="transmembrane region" description="Helical" evidence="2">
    <location>
        <begin position="46"/>
        <end position="66"/>
    </location>
</feature>
<sequence length="88" mass="9943">MAKQQTNRSKQPSHNGKLRNETVDNTEANTNTLVTRINTFVNRRNTAITVINTIVTVASIAVALRAMRRGENINDMDDQPITIHKRNE</sequence>
<proteinExistence type="predicted"/>
<gene>
    <name evidence="3" type="ORF">KKP3000_003059</name>
</gene>
<reference evidence="3 4" key="1">
    <citation type="journal article" date="2024" name="Int. J. Mol. Sci.">
        <title>Exploration of Alicyclobacillus spp. Genome in Search of Antibiotic Resistance.</title>
        <authorList>
            <person name="Bucka-Kolendo J."/>
            <person name="Kiousi D.E."/>
            <person name="Dekowska A."/>
            <person name="Mikolajczuk-Szczyrba A."/>
            <person name="Karadedos D.M."/>
            <person name="Michael P."/>
            <person name="Galanis A."/>
            <person name="Sokolowska B."/>
        </authorList>
    </citation>
    <scope>NUCLEOTIDE SEQUENCE [LARGE SCALE GENOMIC DNA]</scope>
    <source>
        <strain evidence="3 4">KKP 3000</strain>
    </source>
</reference>
<accession>A0ABV5ALH7</accession>
<organism evidence="3 4">
    <name type="scientific">Alicyclobacillus fastidiosus</name>
    <dbReference type="NCBI Taxonomy" id="392011"/>
    <lineage>
        <taxon>Bacteria</taxon>
        <taxon>Bacillati</taxon>
        <taxon>Bacillota</taxon>
        <taxon>Bacilli</taxon>
        <taxon>Bacillales</taxon>
        <taxon>Alicyclobacillaceae</taxon>
        <taxon>Alicyclobacillus</taxon>
    </lineage>
</organism>
<name>A0ABV5ALH7_9BACL</name>
<comment type="caution">
    <text evidence="3">The sequence shown here is derived from an EMBL/GenBank/DDBJ whole genome shotgun (WGS) entry which is preliminary data.</text>
</comment>
<keyword evidence="4" id="KW-1185">Reference proteome</keyword>
<feature type="region of interest" description="Disordered" evidence="1">
    <location>
        <begin position="1"/>
        <end position="28"/>
    </location>
</feature>
<protein>
    <submittedName>
        <fullName evidence="3">Uncharacterized protein</fullName>
    </submittedName>
</protein>
<keyword evidence="2" id="KW-1133">Transmembrane helix</keyword>
<evidence type="ECO:0000313" key="4">
    <source>
        <dbReference type="Proteomes" id="UP001579974"/>
    </source>
</evidence>